<gene>
    <name evidence="5" type="ORF">SAMN04488561_1831</name>
</gene>
<dbReference type="Pfam" id="PF00501">
    <property type="entry name" value="AMP-binding"/>
    <property type="match status" value="1"/>
</dbReference>
<reference evidence="6" key="1">
    <citation type="submission" date="2016-10" db="EMBL/GenBank/DDBJ databases">
        <authorList>
            <person name="Varghese N."/>
            <person name="Submissions S."/>
        </authorList>
    </citation>
    <scope>NUCLEOTIDE SEQUENCE [LARGE SCALE GENOMIC DNA]</scope>
    <source>
        <strain evidence="6">DSM 45237</strain>
    </source>
</reference>
<keyword evidence="2 5" id="KW-0436">Ligase</keyword>
<evidence type="ECO:0000259" key="3">
    <source>
        <dbReference type="Pfam" id="PF00501"/>
    </source>
</evidence>
<protein>
    <submittedName>
        <fullName evidence="5">Bile acid-coenzyme A ligase</fullName>
    </submittedName>
</protein>
<dbReference type="InterPro" id="IPR000873">
    <property type="entry name" value="AMP-dep_synth/lig_dom"/>
</dbReference>
<evidence type="ECO:0000256" key="1">
    <source>
        <dbReference type="ARBA" id="ARBA00006432"/>
    </source>
</evidence>
<evidence type="ECO:0000313" key="5">
    <source>
        <dbReference type="EMBL" id="SEE58141.1"/>
    </source>
</evidence>
<dbReference type="InterPro" id="IPR045851">
    <property type="entry name" value="AMP-bd_C_sf"/>
</dbReference>
<dbReference type="OrthoDB" id="9803968at2"/>
<feature type="domain" description="AMP-binding enzyme C-terminal" evidence="4">
    <location>
        <begin position="401"/>
        <end position="473"/>
    </location>
</feature>
<accession>A0A1H5K208</accession>
<dbReference type="Proteomes" id="UP000181980">
    <property type="component" value="Unassembled WGS sequence"/>
</dbReference>
<dbReference type="PANTHER" id="PTHR43201">
    <property type="entry name" value="ACYL-COA SYNTHETASE"/>
    <property type="match status" value="1"/>
</dbReference>
<dbReference type="GO" id="GO:0006631">
    <property type="term" value="P:fatty acid metabolic process"/>
    <property type="evidence" value="ECO:0007669"/>
    <property type="project" value="TreeGrafter"/>
</dbReference>
<dbReference type="SUPFAM" id="SSF56801">
    <property type="entry name" value="Acetyl-CoA synthetase-like"/>
    <property type="match status" value="1"/>
</dbReference>
<dbReference type="STRING" id="561176.SAMN04488561_1831"/>
<dbReference type="Gene3D" id="3.40.50.12780">
    <property type="entry name" value="N-terminal domain of ligase-like"/>
    <property type="match status" value="1"/>
</dbReference>
<dbReference type="InterPro" id="IPR042099">
    <property type="entry name" value="ANL_N_sf"/>
</dbReference>
<dbReference type="PANTHER" id="PTHR43201:SF5">
    <property type="entry name" value="MEDIUM-CHAIN ACYL-COA LIGASE ACSF2, MITOCHONDRIAL"/>
    <property type="match status" value="1"/>
</dbReference>
<feature type="domain" description="AMP-dependent synthetase/ligase" evidence="3">
    <location>
        <begin position="18"/>
        <end position="351"/>
    </location>
</feature>
<dbReference type="GO" id="GO:0031956">
    <property type="term" value="F:medium-chain fatty acid-CoA ligase activity"/>
    <property type="evidence" value="ECO:0007669"/>
    <property type="project" value="TreeGrafter"/>
</dbReference>
<keyword evidence="6" id="KW-1185">Reference proteome</keyword>
<evidence type="ECO:0000313" key="6">
    <source>
        <dbReference type="Proteomes" id="UP000181980"/>
    </source>
</evidence>
<dbReference type="EMBL" id="FNUC01000003">
    <property type="protein sequence ID" value="SEE58141.1"/>
    <property type="molecule type" value="Genomic_DNA"/>
</dbReference>
<dbReference type="AlphaFoldDB" id="A0A1H5K208"/>
<evidence type="ECO:0000259" key="4">
    <source>
        <dbReference type="Pfam" id="PF13193"/>
    </source>
</evidence>
<organism evidence="5 6">
    <name type="scientific">Jiangella alba</name>
    <dbReference type="NCBI Taxonomy" id="561176"/>
    <lineage>
        <taxon>Bacteria</taxon>
        <taxon>Bacillati</taxon>
        <taxon>Actinomycetota</taxon>
        <taxon>Actinomycetes</taxon>
        <taxon>Jiangellales</taxon>
        <taxon>Jiangellaceae</taxon>
        <taxon>Jiangella</taxon>
    </lineage>
</organism>
<proteinExistence type="inferred from homology"/>
<evidence type="ECO:0000256" key="2">
    <source>
        <dbReference type="ARBA" id="ARBA00022598"/>
    </source>
</evidence>
<comment type="similarity">
    <text evidence="1">Belongs to the ATP-dependent AMP-binding enzyme family.</text>
</comment>
<dbReference type="InterPro" id="IPR025110">
    <property type="entry name" value="AMP-bd_C"/>
</dbReference>
<dbReference type="Gene3D" id="3.30.300.30">
    <property type="match status" value="1"/>
</dbReference>
<dbReference type="RefSeq" id="WP_069110833.1">
    <property type="nucleotide sequence ID" value="NZ_FNUC01000003.1"/>
</dbReference>
<sequence>MTGTDAGTPFVQVLAGLAAAGPDEAAVISGGSTLTRRELDEESTRLARVYHNHGVCAGDHVTIELPNGPDWFVAGLAAWKLGATPNPISPGLPRVERTAILERARPTLIVGLPDGERSEVPGLPKGYRADPAISTEPLPPVVSAVERALTSGGSTGLPKLILSGSPAVYHPTGAMARLFTPRARGLVPGPLYHGIPFAAAWRSLLAGATVVVLDRFDPEECLRLIQEQHIDRTWLVPTMMSRIARLPEAVRHGYDLGSLEFVLTAGAPCPEWLMRHWIEWVGPGVMHEAYGSTERLGGTFITGTEWLAHPGSVGRPVGTEVKILDPESGAELASGTTGEVYLRPTGAASTYRYVGAEENASRDGWQSLGDMGYLDDDGYLYLGDRRTDMILCRGRNIYPAEVEAALDSHPRIRSSAVIGLPDDDLGQRIHAIVESGPIDPDQLRGYLKERLAHYKLPKVFEFVDRPLRDDSGKVRRSALRAERLPTTTGRGEEA</sequence>
<dbReference type="Pfam" id="PF13193">
    <property type="entry name" value="AMP-binding_C"/>
    <property type="match status" value="1"/>
</dbReference>
<name>A0A1H5K208_9ACTN</name>